<dbReference type="GO" id="GO:0005886">
    <property type="term" value="C:plasma membrane"/>
    <property type="evidence" value="ECO:0007669"/>
    <property type="project" value="UniProtKB-SubCell"/>
</dbReference>
<evidence type="ECO:0000256" key="6">
    <source>
        <dbReference type="ARBA" id="ARBA00023136"/>
    </source>
</evidence>
<feature type="domain" description="ABC transmembrane type-1" evidence="8">
    <location>
        <begin position="66"/>
        <end position="271"/>
    </location>
</feature>
<reference evidence="9" key="1">
    <citation type="submission" date="2020-07" db="EMBL/GenBank/DDBJ databases">
        <title>Vallitalea pronyensis genome.</title>
        <authorList>
            <person name="Postec A."/>
        </authorList>
    </citation>
    <scope>NUCLEOTIDE SEQUENCE</scope>
    <source>
        <strain evidence="9">FatNI3</strain>
    </source>
</reference>
<dbReference type="GO" id="GO:0055085">
    <property type="term" value="P:transmembrane transport"/>
    <property type="evidence" value="ECO:0007669"/>
    <property type="project" value="InterPro"/>
</dbReference>
<dbReference type="InterPro" id="IPR051393">
    <property type="entry name" value="ABC_transporter_permease"/>
</dbReference>
<comment type="similarity">
    <text evidence="7">Belongs to the binding-protein-dependent transport system permease family.</text>
</comment>
<evidence type="ECO:0000256" key="5">
    <source>
        <dbReference type="ARBA" id="ARBA00022989"/>
    </source>
</evidence>
<keyword evidence="4 7" id="KW-0812">Transmembrane</keyword>
<accession>A0A8J8MQ70</accession>
<evidence type="ECO:0000256" key="3">
    <source>
        <dbReference type="ARBA" id="ARBA00022475"/>
    </source>
</evidence>
<keyword evidence="6 7" id="KW-0472">Membrane</keyword>
<dbReference type="PANTHER" id="PTHR30193:SF41">
    <property type="entry name" value="DIACETYLCHITOBIOSE UPTAKE SYSTEM PERMEASE PROTEIN NGCF"/>
    <property type="match status" value="1"/>
</dbReference>
<organism evidence="9 10">
    <name type="scientific">Vallitalea pronyensis</name>
    <dbReference type="NCBI Taxonomy" id="1348613"/>
    <lineage>
        <taxon>Bacteria</taxon>
        <taxon>Bacillati</taxon>
        <taxon>Bacillota</taxon>
        <taxon>Clostridia</taxon>
        <taxon>Lachnospirales</taxon>
        <taxon>Vallitaleaceae</taxon>
        <taxon>Vallitalea</taxon>
    </lineage>
</organism>
<dbReference type="InterPro" id="IPR035906">
    <property type="entry name" value="MetI-like_sf"/>
</dbReference>
<dbReference type="EMBL" id="CP058649">
    <property type="protein sequence ID" value="QUI25624.1"/>
    <property type="molecule type" value="Genomic_DNA"/>
</dbReference>
<evidence type="ECO:0000256" key="2">
    <source>
        <dbReference type="ARBA" id="ARBA00022448"/>
    </source>
</evidence>
<name>A0A8J8MQ70_9FIRM</name>
<evidence type="ECO:0000256" key="4">
    <source>
        <dbReference type="ARBA" id="ARBA00022692"/>
    </source>
</evidence>
<feature type="transmembrane region" description="Helical" evidence="7">
    <location>
        <begin position="72"/>
        <end position="92"/>
    </location>
</feature>
<keyword evidence="10" id="KW-1185">Reference proteome</keyword>
<dbReference type="InterPro" id="IPR000515">
    <property type="entry name" value="MetI-like"/>
</dbReference>
<dbReference type="Pfam" id="PF00528">
    <property type="entry name" value="BPD_transp_1"/>
    <property type="match status" value="1"/>
</dbReference>
<dbReference type="PANTHER" id="PTHR30193">
    <property type="entry name" value="ABC TRANSPORTER PERMEASE PROTEIN"/>
    <property type="match status" value="1"/>
</dbReference>
<dbReference type="KEGG" id="vpy:HZI73_07480"/>
<keyword evidence="2 7" id="KW-0813">Transport</keyword>
<comment type="subcellular location">
    <subcellularLocation>
        <location evidence="1 7">Cell membrane</location>
        <topology evidence="1 7">Multi-pass membrane protein</topology>
    </subcellularLocation>
</comment>
<dbReference type="AlphaFoldDB" id="A0A8J8MQ70"/>
<feature type="transmembrane region" description="Helical" evidence="7">
    <location>
        <begin position="255"/>
        <end position="274"/>
    </location>
</feature>
<evidence type="ECO:0000313" key="10">
    <source>
        <dbReference type="Proteomes" id="UP000683246"/>
    </source>
</evidence>
<evidence type="ECO:0000313" key="9">
    <source>
        <dbReference type="EMBL" id="QUI25624.1"/>
    </source>
</evidence>
<feature type="transmembrane region" description="Helical" evidence="7">
    <location>
        <begin position="104"/>
        <end position="125"/>
    </location>
</feature>
<evidence type="ECO:0000259" key="8">
    <source>
        <dbReference type="PROSITE" id="PS50928"/>
    </source>
</evidence>
<dbReference type="SUPFAM" id="SSF161098">
    <property type="entry name" value="MetI-like"/>
    <property type="match status" value="1"/>
</dbReference>
<evidence type="ECO:0000256" key="1">
    <source>
        <dbReference type="ARBA" id="ARBA00004651"/>
    </source>
</evidence>
<feature type="transmembrane region" description="Helical" evidence="7">
    <location>
        <begin position="193"/>
        <end position="211"/>
    </location>
</feature>
<sequence>MKKHVLFWSFLTPTLAAFFLVVIIPFFVGIYYSFTDWNGIPGKAISWIGSSNYSKIFSDEQVIKSFWVTIKYSLLAMLLINVIGFSLALLVTQKFRTANLLRTIFFMPNLIGGLILGYVWRFVFIKIVPIIFNTDMNMLAKSSTAIMSLAIVSTWQMGGYIMIIYIAAIQGIPQELLEAAKIDGANAWQRTKAIIFPLVAPAFTVSLFLTLSRSFMMYDVNVSLTNGDPARSTELIAMEIITKSFKESNFGEGQAQAVLFFVIIAIISIIQVYLSKKRELEM</sequence>
<feature type="transmembrane region" description="Helical" evidence="7">
    <location>
        <begin position="145"/>
        <end position="172"/>
    </location>
</feature>
<keyword evidence="3" id="KW-1003">Cell membrane</keyword>
<dbReference type="PROSITE" id="PS50928">
    <property type="entry name" value="ABC_TM1"/>
    <property type="match status" value="1"/>
</dbReference>
<keyword evidence="5 7" id="KW-1133">Transmembrane helix</keyword>
<evidence type="ECO:0000256" key="7">
    <source>
        <dbReference type="RuleBase" id="RU363032"/>
    </source>
</evidence>
<proteinExistence type="inferred from homology"/>
<feature type="transmembrane region" description="Helical" evidence="7">
    <location>
        <begin position="7"/>
        <end position="32"/>
    </location>
</feature>
<dbReference type="Proteomes" id="UP000683246">
    <property type="component" value="Chromosome"/>
</dbReference>
<dbReference type="Gene3D" id="1.10.3720.10">
    <property type="entry name" value="MetI-like"/>
    <property type="match status" value="1"/>
</dbReference>
<protein>
    <submittedName>
        <fullName evidence="9">Sugar ABC transporter permease</fullName>
    </submittedName>
</protein>
<gene>
    <name evidence="9" type="ORF">HZI73_07480</name>
</gene>
<dbReference type="CDD" id="cd06261">
    <property type="entry name" value="TM_PBP2"/>
    <property type="match status" value="1"/>
</dbReference>